<accession>A0ACC2XD69</accession>
<reference evidence="1" key="1">
    <citation type="submission" date="2023-04" db="EMBL/GenBank/DDBJ databases">
        <title>Draft Genome sequencing of Naganishia species isolated from polar environments using Oxford Nanopore Technology.</title>
        <authorList>
            <person name="Leo P."/>
            <person name="Venkateswaran K."/>
        </authorList>
    </citation>
    <scope>NUCLEOTIDE SEQUENCE</scope>
    <source>
        <strain evidence="1">MNA-CCFEE 5425</strain>
    </source>
</reference>
<protein>
    <submittedName>
        <fullName evidence="1">Proteasome subunit alpha type-7-like</fullName>
    </submittedName>
</protein>
<name>A0ACC2XD69_9TREE</name>
<sequence>MSRSYDRALTVFSPDGHLFQVDYALEAVRRGTCAVGVKGADAVVLGVEKKSALQLQDPRTVRKVALLDDHICVAFSGLTADGRILIDKARVECQSHRLTVEDPVSVEYITKFVAGVQQKYTQSGGARPFGISTLIVGFDPEDTTPRLYQTEPSGIYSAWKANAIGRSSKTVREFLEKNYTEGLTKDDAIKLTIKSLLEVVQTGAKNIEITYVDGFNQVKNLENEEVERIVKEIETEKEAEAERKKNRMAAVAQILEAEPATICVAPGQSGAPVLQDERDRSAVQVQENGLTSSLTGHAMESATMRPMAHGSDP</sequence>
<dbReference type="EMBL" id="JASBWU010000005">
    <property type="protein sequence ID" value="KAJ9121581.1"/>
    <property type="molecule type" value="Genomic_DNA"/>
</dbReference>
<gene>
    <name evidence="1" type="primary">PSMA7L</name>
    <name evidence="1" type="ORF">QFC22_002200</name>
</gene>
<evidence type="ECO:0000313" key="2">
    <source>
        <dbReference type="Proteomes" id="UP001243375"/>
    </source>
</evidence>
<dbReference type="Proteomes" id="UP001243375">
    <property type="component" value="Unassembled WGS sequence"/>
</dbReference>
<evidence type="ECO:0000313" key="1">
    <source>
        <dbReference type="EMBL" id="KAJ9121581.1"/>
    </source>
</evidence>
<proteinExistence type="predicted"/>
<keyword evidence="2" id="KW-1185">Reference proteome</keyword>
<organism evidence="1 2">
    <name type="scientific">Naganishia vaughanmartiniae</name>
    <dbReference type="NCBI Taxonomy" id="1424756"/>
    <lineage>
        <taxon>Eukaryota</taxon>
        <taxon>Fungi</taxon>
        <taxon>Dikarya</taxon>
        <taxon>Basidiomycota</taxon>
        <taxon>Agaricomycotina</taxon>
        <taxon>Tremellomycetes</taxon>
        <taxon>Filobasidiales</taxon>
        <taxon>Filobasidiaceae</taxon>
        <taxon>Naganishia</taxon>
    </lineage>
</organism>
<comment type="caution">
    <text evidence="1">The sequence shown here is derived from an EMBL/GenBank/DDBJ whole genome shotgun (WGS) entry which is preliminary data.</text>
</comment>